<dbReference type="EMBL" id="MN234228">
    <property type="protein sequence ID" value="QFG14364.1"/>
    <property type="molecule type" value="Genomic_DNA"/>
</dbReference>
<keyword evidence="3" id="KW-1185">Reference proteome</keyword>
<feature type="transmembrane region" description="Helical" evidence="1">
    <location>
        <begin position="20"/>
        <end position="39"/>
    </location>
</feature>
<gene>
    <name evidence="2" type="primary">142</name>
    <name evidence="2" type="ORF">PBI_TOURACH_142</name>
</gene>
<accession>A0A5J6TWG2</accession>
<dbReference type="Proteomes" id="UP000326801">
    <property type="component" value="Segment"/>
</dbReference>
<organism evidence="2 3">
    <name type="scientific">Mycobacterium phage Tourach</name>
    <dbReference type="NCBI Taxonomy" id="2599882"/>
    <lineage>
        <taxon>Viruses</taxon>
        <taxon>Duplodnaviria</taxon>
        <taxon>Heunggongvirae</taxon>
        <taxon>Uroviricota</taxon>
        <taxon>Caudoviricetes</taxon>
        <taxon>Vilmaviridae</taxon>
        <taxon>Lclasvirinae</taxon>
        <taxon>Faithunavirus</taxon>
        <taxon>Faithunavirus tourach</taxon>
    </lineage>
</organism>
<dbReference type="GeneID" id="63209807"/>
<dbReference type="KEGG" id="vg:63209807"/>
<keyword evidence="1" id="KW-0812">Transmembrane</keyword>
<name>A0A5J6TWG2_9CAUD</name>
<evidence type="ECO:0000256" key="1">
    <source>
        <dbReference type="SAM" id="Phobius"/>
    </source>
</evidence>
<evidence type="ECO:0000313" key="3">
    <source>
        <dbReference type="Proteomes" id="UP000326801"/>
    </source>
</evidence>
<keyword evidence="1" id="KW-1133">Transmembrane helix</keyword>
<protein>
    <submittedName>
        <fullName evidence="2">Uncharacterized protein</fullName>
    </submittedName>
</protein>
<evidence type="ECO:0000313" key="2">
    <source>
        <dbReference type="EMBL" id="QFG14364.1"/>
    </source>
</evidence>
<proteinExistence type="predicted"/>
<reference evidence="2 3" key="1">
    <citation type="submission" date="2019-07" db="EMBL/GenBank/DDBJ databases">
        <authorList>
            <person name="Divens A.M."/>
            <person name="Garlena R.A."/>
            <person name="Russell D.A."/>
            <person name="Pope W.H."/>
            <person name="Jacobs-Sera D."/>
            <person name="Hatfull G.F."/>
        </authorList>
    </citation>
    <scope>NUCLEOTIDE SEQUENCE [LARGE SCALE GENOMIC DNA]</scope>
</reference>
<dbReference type="RefSeq" id="YP_010013229.1">
    <property type="nucleotide sequence ID" value="NC_053509.1"/>
</dbReference>
<keyword evidence="1" id="KW-0472">Membrane</keyword>
<sequence length="78" mass="8403">MDTQQINVTTERAMTQRGVLALALLITVGAALAALVLHWPTGDTASAPVLRCTVTNVDGHVFLDDCDTYSDDETETLR</sequence>